<sequence>MVSQLLNYGGGIHRLGIAGHRREVALMLRAARKRAQHQKQDAEFHGSLLSDKCRKAAPLAVATA</sequence>
<evidence type="ECO:0000313" key="2">
    <source>
        <dbReference type="Proteomes" id="UP000237284"/>
    </source>
</evidence>
<accession>A0A7T0HGL6</accession>
<dbReference type="Proteomes" id="UP000237284">
    <property type="component" value="Chromosome"/>
</dbReference>
<organism evidence="1 2">
    <name type="scientific">Pectobacterium versatile</name>
    <dbReference type="NCBI Taxonomy" id="2488639"/>
    <lineage>
        <taxon>Bacteria</taxon>
        <taxon>Pseudomonadati</taxon>
        <taxon>Pseudomonadota</taxon>
        <taxon>Gammaproteobacteria</taxon>
        <taxon>Enterobacterales</taxon>
        <taxon>Pectobacteriaceae</taxon>
        <taxon>Pectobacterium</taxon>
    </lineage>
</organism>
<reference evidence="1 2" key="1">
    <citation type="submission" date="2020-11" db="EMBL/GenBank/DDBJ databases">
        <title>Complete genome sequence of Pectobacterium versatile F131.</title>
        <authorList>
            <person name="Shirshikov F.V."/>
            <person name="Miroshnikov K."/>
            <person name="Toshakov S.V."/>
            <person name="Kabanova A.P."/>
            <person name="Barannik A.P."/>
            <person name="Shneider M."/>
            <person name="Ignatov A.N."/>
            <person name="Miroshnikov K.A."/>
            <person name="Mikhailova Y.V."/>
            <person name="Shelenkov A."/>
            <person name="Yanushevich Y.G."/>
            <person name="Evseev P.V."/>
        </authorList>
    </citation>
    <scope>NUCLEOTIDE SEQUENCE [LARGE SCALE GENOMIC DNA]</scope>
    <source>
        <strain evidence="1 2">F131</strain>
    </source>
</reference>
<dbReference type="RefSeq" id="WP_196387970.1">
    <property type="nucleotide sequence ID" value="NZ_CP065030.1"/>
</dbReference>
<gene>
    <name evidence="1" type="ORF">F131LOC_007045</name>
</gene>
<proteinExistence type="predicted"/>
<dbReference type="EMBL" id="CP065030">
    <property type="protein sequence ID" value="QPK17081.1"/>
    <property type="molecule type" value="Genomic_DNA"/>
</dbReference>
<dbReference type="AlphaFoldDB" id="A0A7T0HGL6"/>
<evidence type="ECO:0000313" key="1">
    <source>
        <dbReference type="EMBL" id="QPK17081.1"/>
    </source>
</evidence>
<name>A0A7T0HGL6_9GAMM</name>
<protein>
    <submittedName>
        <fullName evidence="1">Uncharacterized protein</fullName>
    </submittedName>
</protein>